<keyword evidence="3" id="KW-1185">Reference proteome</keyword>
<comment type="caution">
    <text evidence="2">The sequence shown here is derived from an EMBL/GenBank/DDBJ whole genome shotgun (WGS) entry which is preliminary data.</text>
</comment>
<evidence type="ECO:0000313" key="3">
    <source>
        <dbReference type="Proteomes" id="UP000295658"/>
    </source>
</evidence>
<dbReference type="RefSeq" id="WP_132948499.1">
    <property type="nucleotide sequence ID" value="NZ_BSVG01000015.1"/>
</dbReference>
<gene>
    <name evidence="2" type="ORF">EDD69_107111</name>
</gene>
<dbReference type="Proteomes" id="UP000295658">
    <property type="component" value="Unassembled WGS sequence"/>
</dbReference>
<accession>A0A4R1QHE2</accession>
<sequence>MEKTFDPFLLWKETYEQTEKYFGNVLDDAMKREQFSQWMGTVLNFNLQLQSLMKEGAERYLAQVNVPSKEDIANVAALVVNVEEKLETLEEMREEIKRVEAKLDELFRLFEKKQEE</sequence>
<evidence type="ECO:0000313" key="2">
    <source>
        <dbReference type="EMBL" id="TCL49288.1"/>
    </source>
</evidence>
<dbReference type="AlphaFoldDB" id="A0A4R1QHE2"/>
<organism evidence="2 3">
    <name type="scientific">Thermolongibacillus altinsuensis</name>
    <dbReference type="NCBI Taxonomy" id="575256"/>
    <lineage>
        <taxon>Bacteria</taxon>
        <taxon>Bacillati</taxon>
        <taxon>Bacillota</taxon>
        <taxon>Bacilli</taxon>
        <taxon>Bacillales</taxon>
        <taxon>Anoxybacillaceae</taxon>
        <taxon>Thermolongibacillus</taxon>
    </lineage>
</organism>
<dbReference type="EMBL" id="SLUL01000007">
    <property type="protein sequence ID" value="TCL49288.1"/>
    <property type="molecule type" value="Genomic_DNA"/>
</dbReference>
<feature type="coiled-coil region" evidence="1">
    <location>
        <begin position="72"/>
        <end position="116"/>
    </location>
</feature>
<reference evidence="2 3" key="1">
    <citation type="submission" date="2019-03" db="EMBL/GenBank/DDBJ databases">
        <title>Genomic Encyclopedia of Type Strains, Phase IV (KMG-IV): sequencing the most valuable type-strain genomes for metagenomic binning, comparative biology and taxonomic classification.</title>
        <authorList>
            <person name="Goeker M."/>
        </authorList>
    </citation>
    <scope>NUCLEOTIDE SEQUENCE [LARGE SCALE GENOMIC DNA]</scope>
    <source>
        <strain evidence="2 3">DSM 24979</strain>
    </source>
</reference>
<keyword evidence="1" id="KW-0175">Coiled coil</keyword>
<evidence type="ECO:0000256" key="1">
    <source>
        <dbReference type="SAM" id="Coils"/>
    </source>
</evidence>
<protein>
    <submittedName>
        <fullName evidence="2">Polyhydroxyalkanoic acid synthase PhaR subunit</fullName>
    </submittedName>
</protein>
<name>A0A4R1QHE2_9BACL</name>
<proteinExistence type="predicted"/>
<dbReference type="OrthoDB" id="5244350at2"/>